<keyword evidence="5 10" id="KW-0812">Transmembrane</keyword>
<dbReference type="GO" id="GO:0015808">
    <property type="term" value="P:L-alanine transport"/>
    <property type="evidence" value="ECO:0007669"/>
    <property type="project" value="TreeGrafter"/>
</dbReference>
<dbReference type="GO" id="GO:0005886">
    <property type="term" value="C:plasma membrane"/>
    <property type="evidence" value="ECO:0007669"/>
    <property type="project" value="UniProtKB-SubCell"/>
</dbReference>
<evidence type="ECO:0000256" key="2">
    <source>
        <dbReference type="ARBA" id="ARBA00022448"/>
    </source>
</evidence>
<dbReference type="GO" id="GO:0005304">
    <property type="term" value="F:L-valine transmembrane transporter activity"/>
    <property type="evidence" value="ECO:0007669"/>
    <property type="project" value="TreeGrafter"/>
</dbReference>
<feature type="transmembrane region" description="Helical" evidence="10">
    <location>
        <begin position="187"/>
        <end position="207"/>
    </location>
</feature>
<comment type="caution">
    <text evidence="11">The sequence shown here is derived from an EMBL/GenBank/DDBJ whole genome shotgun (WGS) entry which is preliminary data.</text>
</comment>
<dbReference type="PANTHER" id="PTHR11795:SF371">
    <property type="entry name" value="HIGH-AFFINITY BRANCHED-CHAIN AMINO ACID TRANSPORT SYSTEM PERMEASE PROTEIN LIVH"/>
    <property type="match status" value="1"/>
</dbReference>
<evidence type="ECO:0000313" key="11">
    <source>
        <dbReference type="EMBL" id="MBL0373413.1"/>
    </source>
</evidence>
<keyword evidence="12" id="KW-1185">Reference proteome</keyword>
<dbReference type="InterPro" id="IPR001851">
    <property type="entry name" value="ABC_transp_permease"/>
</dbReference>
<keyword evidence="8 10" id="KW-0472">Membrane</keyword>
<accession>A0A936YPR1</accession>
<feature type="transmembrane region" description="Helical" evidence="10">
    <location>
        <begin position="67"/>
        <end position="86"/>
    </location>
</feature>
<sequence>MNLLQMFVDGLSSGTLYVLLALGLSLVFSVMGLINFAYGGLIVWSGYALYLLDAMGLPYPISLAGSVVFAMLLSMAVGRIAFLPFVGAPGATLLLASFGVAMALQALAVMVFGEGPRVVPTPSALITSLDLGIVRVSVLQLVALALGAAVLIGLDFLIHKTRYGIEIRAAAEDAATARLMAVRSSRVLMLVFALSGFIAAIVAFVWFAQTGTVTPRADFNPTLKAFIAVVLGGLGTVRGAVIGGLALGMLESVLSATLDAPLINYQQTLAFVLVILILLLRPQGIAGKTLEVSK</sequence>
<dbReference type="GO" id="GO:1903806">
    <property type="term" value="P:L-isoleucine import across plasma membrane"/>
    <property type="evidence" value="ECO:0007669"/>
    <property type="project" value="TreeGrafter"/>
</dbReference>
<dbReference type="CDD" id="cd06582">
    <property type="entry name" value="TM_PBP1_LivH_like"/>
    <property type="match status" value="1"/>
</dbReference>
<evidence type="ECO:0000256" key="5">
    <source>
        <dbReference type="ARBA" id="ARBA00022692"/>
    </source>
</evidence>
<organism evidence="11 12">
    <name type="scientific">Rhizobium setariae</name>
    <dbReference type="NCBI Taxonomy" id="2801340"/>
    <lineage>
        <taxon>Bacteria</taxon>
        <taxon>Pseudomonadati</taxon>
        <taxon>Pseudomonadota</taxon>
        <taxon>Alphaproteobacteria</taxon>
        <taxon>Hyphomicrobiales</taxon>
        <taxon>Rhizobiaceae</taxon>
        <taxon>Rhizobium/Agrobacterium group</taxon>
        <taxon>Rhizobium</taxon>
    </lineage>
</organism>
<feature type="transmembrane region" description="Helical" evidence="10">
    <location>
        <begin position="15"/>
        <end position="34"/>
    </location>
</feature>
<dbReference type="PANTHER" id="PTHR11795">
    <property type="entry name" value="BRANCHED-CHAIN AMINO ACID TRANSPORT SYSTEM PERMEASE PROTEIN LIVH"/>
    <property type="match status" value="1"/>
</dbReference>
<dbReference type="GO" id="GO:0042941">
    <property type="term" value="P:D-alanine transmembrane transport"/>
    <property type="evidence" value="ECO:0007669"/>
    <property type="project" value="TreeGrafter"/>
</dbReference>
<dbReference type="GO" id="GO:0015188">
    <property type="term" value="F:L-isoleucine transmembrane transporter activity"/>
    <property type="evidence" value="ECO:0007669"/>
    <property type="project" value="TreeGrafter"/>
</dbReference>
<keyword evidence="3" id="KW-1003">Cell membrane</keyword>
<feature type="transmembrane region" description="Helical" evidence="10">
    <location>
        <begin position="93"/>
        <end position="113"/>
    </location>
</feature>
<dbReference type="InterPro" id="IPR052157">
    <property type="entry name" value="BCAA_transport_permease"/>
</dbReference>
<evidence type="ECO:0000256" key="1">
    <source>
        <dbReference type="ARBA" id="ARBA00004651"/>
    </source>
</evidence>
<evidence type="ECO:0000256" key="4">
    <source>
        <dbReference type="ARBA" id="ARBA00022519"/>
    </source>
</evidence>
<reference evidence="11" key="1">
    <citation type="submission" date="2021-01" db="EMBL/GenBank/DDBJ databases">
        <title>Rhizobium sp. strain KVB221 16S ribosomal RNA gene Genome sequencing and assembly.</title>
        <authorList>
            <person name="Kang M."/>
        </authorList>
    </citation>
    <scope>NUCLEOTIDE SEQUENCE</scope>
    <source>
        <strain evidence="11">KVB221</strain>
    </source>
</reference>
<keyword evidence="4" id="KW-0997">Cell inner membrane</keyword>
<comment type="subcellular location">
    <subcellularLocation>
        <location evidence="1">Cell membrane</location>
        <topology evidence="1">Multi-pass membrane protein</topology>
    </subcellularLocation>
</comment>
<name>A0A936YPR1_9HYPH</name>
<dbReference type="GO" id="GO:0015192">
    <property type="term" value="F:L-phenylalanine transmembrane transporter activity"/>
    <property type="evidence" value="ECO:0007669"/>
    <property type="project" value="TreeGrafter"/>
</dbReference>
<evidence type="ECO:0000256" key="9">
    <source>
        <dbReference type="ARBA" id="ARBA00037998"/>
    </source>
</evidence>
<feature type="transmembrane region" description="Helical" evidence="10">
    <location>
        <begin position="227"/>
        <end position="250"/>
    </location>
</feature>
<protein>
    <submittedName>
        <fullName evidence="11">Branched-chain amino acid ABC transporter permease</fullName>
    </submittedName>
</protein>
<dbReference type="RefSeq" id="WP_201659854.1">
    <property type="nucleotide sequence ID" value="NZ_JAEQNC010000008.1"/>
</dbReference>
<dbReference type="EMBL" id="JAEQNC010000008">
    <property type="protein sequence ID" value="MBL0373413.1"/>
    <property type="molecule type" value="Genomic_DNA"/>
</dbReference>
<evidence type="ECO:0000256" key="7">
    <source>
        <dbReference type="ARBA" id="ARBA00022989"/>
    </source>
</evidence>
<evidence type="ECO:0000256" key="6">
    <source>
        <dbReference type="ARBA" id="ARBA00022970"/>
    </source>
</evidence>
<evidence type="ECO:0000313" key="12">
    <source>
        <dbReference type="Proteomes" id="UP000633219"/>
    </source>
</evidence>
<keyword evidence="2" id="KW-0813">Transport</keyword>
<dbReference type="Pfam" id="PF02653">
    <property type="entry name" value="BPD_transp_2"/>
    <property type="match status" value="1"/>
</dbReference>
<feature type="transmembrane region" description="Helical" evidence="10">
    <location>
        <begin position="133"/>
        <end position="158"/>
    </location>
</feature>
<keyword evidence="6" id="KW-0029">Amino-acid transport</keyword>
<dbReference type="AlphaFoldDB" id="A0A936YPR1"/>
<evidence type="ECO:0000256" key="3">
    <source>
        <dbReference type="ARBA" id="ARBA00022475"/>
    </source>
</evidence>
<feature type="transmembrane region" description="Helical" evidence="10">
    <location>
        <begin position="262"/>
        <end position="280"/>
    </location>
</feature>
<keyword evidence="7 10" id="KW-1133">Transmembrane helix</keyword>
<evidence type="ECO:0000256" key="8">
    <source>
        <dbReference type="ARBA" id="ARBA00023136"/>
    </source>
</evidence>
<comment type="similarity">
    <text evidence="9">Belongs to the binding-protein-dependent transport system permease family. LivHM subfamily.</text>
</comment>
<evidence type="ECO:0000256" key="10">
    <source>
        <dbReference type="SAM" id="Phobius"/>
    </source>
</evidence>
<gene>
    <name evidence="11" type="ORF">JJB09_15355</name>
</gene>
<proteinExistence type="inferred from homology"/>
<dbReference type="Proteomes" id="UP000633219">
    <property type="component" value="Unassembled WGS sequence"/>
</dbReference>
<dbReference type="GO" id="GO:0015190">
    <property type="term" value="F:L-leucine transmembrane transporter activity"/>
    <property type="evidence" value="ECO:0007669"/>
    <property type="project" value="TreeGrafter"/>
</dbReference>